<sequence>MDLPRFIICLLFLLLSMYAYSEPNNLGIAFVHGTNDHRTDAEGNYWKKDFIEEMSHYLLNEQNYIVVACDYGQNLWHEDAAGCTVDQLLSFITDKKIDKLIVYSHSNGGNIMRWILSNPTYDPRYYELSQKIKQVIALSPSSGGTPLADEVNDGNIFGESVGWLLGYRNDSVRQQRIGDMALLNGELLFGTPDRISLPVPFRVVVSTDVTASPFTPASYCNGYLLNIGLKMTQWYLKPCSDGFLECSSQTTAGETWFYDIQKTTGKTTFSHSQSRHTCFGLEKILGRDLVAQGVH</sequence>
<comment type="caution">
    <text evidence="1">The sequence shown here is derived from an EMBL/GenBank/DDBJ whole genome shotgun (WGS) entry which is preliminary data.</text>
</comment>
<dbReference type="Proteomes" id="UP001595758">
    <property type="component" value="Unassembled WGS sequence"/>
</dbReference>
<proteinExistence type="predicted"/>
<dbReference type="Gene3D" id="3.40.50.1820">
    <property type="entry name" value="alpha/beta hydrolase"/>
    <property type="match status" value="1"/>
</dbReference>
<organism evidence="1 2">
    <name type="scientific">Legionella dresdenensis</name>
    <dbReference type="NCBI Taxonomy" id="450200"/>
    <lineage>
        <taxon>Bacteria</taxon>
        <taxon>Pseudomonadati</taxon>
        <taxon>Pseudomonadota</taxon>
        <taxon>Gammaproteobacteria</taxon>
        <taxon>Legionellales</taxon>
        <taxon>Legionellaceae</taxon>
        <taxon>Legionella</taxon>
    </lineage>
</organism>
<keyword evidence="2" id="KW-1185">Reference proteome</keyword>
<dbReference type="InterPro" id="IPR029058">
    <property type="entry name" value="AB_hydrolase_fold"/>
</dbReference>
<name>A0ABV8CH41_9GAMM</name>
<protein>
    <recommendedName>
        <fullName evidence="3">Alpha/beta hydrolase</fullName>
    </recommendedName>
</protein>
<accession>A0ABV8CH41</accession>
<dbReference type="EMBL" id="JBHSAB010000026">
    <property type="protein sequence ID" value="MFC3909640.1"/>
    <property type="molecule type" value="Genomic_DNA"/>
</dbReference>
<evidence type="ECO:0000313" key="1">
    <source>
        <dbReference type="EMBL" id="MFC3909640.1"/>
    </source>
</evidence>
<gene>
    <name evidence="1" type="ORF">ACFORL_11220</name>
</gene>
<evidence type="ECO:0008006" key="3">
    <source>
        <dbReference type="Google" id="ProtNLM"/>
    </source>
</evidence>
<dbReference type="SUPFAM" id="SSF53474">
    <property type="entry name" value="alpha/beta-Hydrolases"/>
    <property type="match status" value="1"/>
</dbReference>
<evidence type="ECO:0000313" key="2">
    <source>
        <dbReference type="Proteomes" id="UP001595758"/>
    </source>
</evidence>
<reference evidence="2" key="1">
    <citation type="journal article" date="2019" name="Int. J. Syst. Evol. Microbiol.">
        <title>The Global Catalogue of Microorganisms (GCM) 10K type strain sequencing project: providing services to taxonomists for standard genome sequencing and annotation.</title>
        <authorList>
            <consortium name="The Broad Institute Genomics Platform"/>
            <consortium name="The Broad Institute Genome Sequencing Center for Infectious Disease"/>
            <person name="Wu L."/>
            <person name="Ma J."/>
        </authorList>
    </citation>
    <scope>NUCLEOTIDE SEQUENCE [LARGE SCALE GENOMIC DNA]</scope>
    <source>
        <strain evidence="2">CCUG 59858</strain>
    </source>
</reference>
<dbReference type="RefSeq" id="WP_382344050.1">
    <property type="nucleotide sequence ID" value="NZ_JBHSAB010000026.1"/>
</dbReference>